<feature type="chain" id="PRO_5044262029" evidence="2">
    <location>
        <begin position="16"/>
        <end position="273"/>
    </location>
</feature>
<evidence type="ECO:0000259" key="3">
    <source>
        <dbReference type="Pfam" id="PF01557"/>
    </source>
</evidence>
<reference evidence="5" key="1">
    <citation type="submission" date="2024-07" db="EMBL/GenBank/DDBJ databases">
        <title>Genome Analysis of a Potential Novel Vibrio Species Secreting pH- and Thermo-stable Alginate Lyase and its Application in Producing Alginate Oligosaccharides.</title>
        <authorList>
            <person name="Huang H."/>
            <person name="Bao K."/>
        </authorList>
    </citation>
    <scope>NUCLEOTIDE SEQUENCE</scope>
    <source>
        <strain evidence="5">HB236076</strain>
    </source>
</reference>
<dbReference type="SUPFAM" id="SSF56529">
    <property type="entry name" value="FAH"/>
    <property type="match status" value="1"/>
</dbReference>
<dbReference type="KEGG" id="vih:AB0763_06055"/>
<protein>
    <submittedName>
        <fullName evidence="5">Fumarylacetoacetate hydrolase family protein</fullName>
        <ecNumber evidence="5">3.7.-.-</ecNumber>
    </submittedName>
</protein>
<feature type="signal peptide" evidence="2">
    <location>
        <begin position="1"/>
        <end position="15"/>
    </location>
</feature>
<gene>
    <name evidence="5" type="ORF">AB0763_06055</name>
</gene>
<dbReference type="InterPro" id="IPR036663">
    <property type="entry name" value="Fumarylacetoacetase_C_sf"/>
</dbReference>
<dbReference type="GO" id="GO:0018773">
    <property type="term" value="F:acetylpyruvate hydrolase activity"/>
    <property type="evidence" value="ECO:0007669"/>
    <property type="project" value="TreeGrafter"/>
</dbReference>
<dbReference type="Pfam" id="PF01557">
    <property type="entry name" value="FAA_hydrolase"/>
    <property type="match status" value="1"/>
</dbReference>
<dbReference type="PANTHER" id="PTHR11820">
    <property type="entry name" value="ACYLPYRUVASE"/>
    <property type="match status" value="1"/>
</dbReference>
<dbReference type="RefSeq" id="WP_306101634.1">
    <property type="nucleotide sequence ID" value="NZ_CP162601.1"/>
</dbReference>
<sequence length="273" mass="30176">MKWTILSLISTAALAASIQAKDTSIKQFVRFQYQGEARYGQLKNDQIYPVNGDVFTHYTLSESPISLNDTQLLLPTTPEKIFAVGMNFASHLSSPSNQPPPLFLKLPSSLILSGERINVPEGATNVHFEGEMVIVISKRARNITPQQVDDVVFGVTVGNDLTERNWQGQDLQWMRAKAADGFAPIASTITQGVDYHNLMLTTRLNGKIVQQETTANMIHSVDKVVSYLSQYFTLKPGDLIYMGTPGRTQALRQGDTVTVSIDGVGQVENRLDF</sequence>
<name>A0AB39HJZ4_9VIBR</name>
<dbReference type="GO" id="GO:0046872">
    <property type="term" value="F:metal ion binding"/>
    <property type="evidence" value="ECO:0007669"/>
    <property type="project" value="UniProtKB-KW"/>
</dbReference>
<dbReference type="AlphaFoldDB" id="A0AB39HJZ4"/>
<evidence type="ECO:0000256" key="2">
    <source>
        <dbReference type="SAM" id="SignalP"/>
    </source>
</evidence>
<feature type="domain" description="Rv2993c-like N-terminal" evidence="4">
    <location>
        <begin position="28"/>
        <end position="75"/>
    </location>
</feature>
<dbReference type="EC" id="3.7.-.-" evidence="5"/>
<feature type="domain" description="Fumarylacetoacetase-like C-terminal" evidence="3">
    <location>
        <begin position="80"/>
        <end position="271"/>
    </location>
</feature>
<organism evidence="5">
    <name type="scientific">Vibrio sp. HB236076</name>
    <dbReference type="NCBI Taxonomy" id="3232307"/>
    <lineage>
        <taxon>Bacteria</taxon>
        <taxon>Pseudomonadati</taxon>
        <taxon>Pseudomonadota</taxon>
        <taxon>Gammaproteobacteria</taxon>
        <taxon>Vibrionales</taxon>
        <taxon>Vibrionaceae</taxon>
        <taxon>Vibrio</taxon>
    </lineage>
</organism>
<keyword evidence="1" id="KW-0479">Metal-binding</keyword>
<dbReference type="Gene3D" id="3.90.850.10">
    <property type="entry name" value="Fumarylacetoacetase-like, C-terminal domain"/>
    <property type="match status" value="1"/>
</dbReference>
<accession>A0AB39HJZ4</accession>
<dbReference type="EMBL" id="CP162601">
    <property type="protein sequence ID" value="XDK26198.1"/>
    <property type="molecule type" value="Genomic_DNA"/>
</dbReference>
<evidence type="ECO:0000256" key="1">
    <source>
        <dbReference type="ARBA" id="ARBA00022723"/>
    </source>
</evidence>
<dbReference type="InterPro" id="IPR018833">
    <property type="entry name" value="Rv2993c-like_N"/>
</dbReference>
<keyword evidence="2" id="KW-0732">Signal</keyword>
<dbReference type="Pfam" id="PF10370">
    <property type="entry name" value="Rv2993c-like_N"/>
    <property type="match status" value="1"/>
</dbReference>
<keyword evidence="5" id="KW-0378">Hydrolase</keyword>
<evidence type="ECO:0000313" key="5">
    <source>
        <dbReference type="EMBL" id="XDK26198.1"/>
    </source>
</evidence>
<evidence type="ECO:0000259" key="4">
    <source>
        <dbReference type="Pfam" id="PF10370"/>
    </source>
</evidence>
<dbReference type="PANTHER" id="PTHR11820:SF7">
    <property type="entry name" value="ACYLPYRUVASE FAHD1, MITOCHONDRIAL"/>
    <property type="match status" value="1"/>
</dbReference>
<proteinExistence type="predicted"/>
<dbReference type="InterPro" id="IPR011234">
    <property type="entry name" value="Fumarylacetoacetase-like_C"/>
</dbReference>